<feature type="domain" description="CID" evidence="2">
    <location>
        <begin position="13"/>
        <end position="143"/>
    </location>
</feature>
<evidence type="ECO:0000313" key="4">
    <source>
        <dbReference type="Proteomes" id="UP001204833"/>
    </source>
</evidence>
<feature type="compositionally biased region" description="Basic and acidic residues" evidence="1">
    <location>
        <begin position="530"/>
        <end position="544"/>
    </location>
</feature>
<feature type="compositionally biased region" description="Polar residues" evidence="1">
    <location>
        <begin position="1163"/>
        <end position="1174"/>
    </location>
</feature>
<keyword evidence="4" id="KW-1185">Reference proteome</keyword>
<accession>A0AAD5BGA4</accession>
<feature type="compositionally biased region" description="Polar residues" evidence="1">
    <location>
        <begin position="591"/>
        <end position="623"/>
    </location>
</feature>
<feature type="compositionally biased region" description="Polar residues" evidence="1">
    <location>
        <begin position="964"/>
        <end position="974"/>
    </location>
</feature>
<dbReference type="Pfam" id="PF04818">
    <property type="entry name" value="CID"/>
    <property type="match status" value="1"/>
</dbReference>
<dbReference type="RefSeq" id="XP_051609576.1">
    <property type="nucleotide sequence ID" value="XM_051751157.1"/>
</dbReference>
<feature type="compositionally biased region" description="Pro residues" evidence="1">
    <location>
        <begin position="1030"/>
        <end position="1046"/>
    </location>
</feature>
<dbReference type="GeneID" id="76149961"/>
<feature type="compositionally biased region" description="Basic and acidic residues" evidence="1">
    <location>
        <begin position="1118"/>
        <end position="1127"/>
    </location>
</feature>
<feature type="compositionally biased region" description="Pro residues" evidence="1">
    <location>
        <begin position="1056"/>
        <end position="1066"/>
    </location>
</feature>
<feature type="compositionally biased region" description="Low complexity" evidence="1">
    <location>
        <begin position="1011"/>
        <end position="1029"/>
    </location>
</feature>
<feature type="region of interest" description="Disordered" evidence="1">
    <location>
        <begin position="419"/>
        <end position="439"/>
    </location>
</feature>
<feature type="compositionally biased region" description="Basic and acidic residues" evidence="1">
    <location>
        <begin position="656"/>
        <end position="673"/>
    </location>
</feature>
<dbReference type="SUPFAM" id="SSF48464">
    <property type="entry name" value="ENTH/VHS domain"/>
    <property type="match status" value="1"/>
</dbReference>
<organism evidence="3 4">
    <name type="scientific">Candida theae</name>
    <dbReference type="NCBI Taxonomy" id="1198502"/>
    <lineage>
        <taxon>Eukaryota</taxon>
        <taxon>Fungi</taxon>
        <taxon>Dikarya</taxon>
        <taxon>Ascomycota</taxon>
        <taxon>Saccharomycotina</taxon>
        <taxon>Pichiomycetes</taxon>
        <taxon>Debaryomycetaceae</taxon>
        <taxon>Candida/Lodderomyces clade</taxon>
        <taxon>Candida</taxon>
    </lineage>
</organism>
<name>A0AAD5BGA4_9ASCO</name>
<feature type="compositionally biased region" description="Low complexity" evidence="1">
    <location>
        <begin position="1067"/>
        <end position="1076"/>
    </location>
</feature>
<evidence type="ECO:0000259" key="2">
    <source>
        <dbReference type="PROSITE" id="PS51391"/>
    </source>
</evidence>
<feature type="region of interest" description="Disordered" evidence="1">
    <location>
        <begin position="484"/>
        <end position="797"/>
    </location>
</feature>
<evidence type="ECO:0000256" key="1">
    <source>
        <dbReference type="SAM" id="MobiDB-lite"/>
    </source>
</evidence>
<feature type="region of interest" description="Disordered" evidence="1">
    <location>
        <begin position="867"/>
        <end position="1200"/>
    </location>
</feature>
<comment type="caution">
    <text evidence="3">The sequence shown here is derived from an EMBL/GenBank/DDBJ whole genome shotgun (WGS) entry which is preliminary data.</text>
</comment>
<dbReference type="AlphaFoldDB" id="A0AAD5BGA4"/>
<dbReference type="SMART" id="SM00582">
    <property type="entry name" value="RPR"/>
    <property type="match status" value="1"/>
</dbReference>
<dbReference type="InterPro" id="IPR008942">
    <property type="entry name" value="ENTH_VHS"/>
</dbReference>
<feature type="compositionally biased region" description="Polar residues" evidence="1">
    <location>
        <begin position="570"/>
        <end position="579"/>
    </location>
</feature>
<feature type="region of interest" description="Disordered" evidence="1">
    <location>
        <begin position="346"/>
        <end position="368"/>
    </location>
</feature>
<dbReference type="PROSITE" id="PS51391">
    <property type="entry name" value="CID"/>
    <property type="match status" value="1"/>
</dbReference>
<feature type="compositionally biased region" description="Polar residues" evidence="1">
    <location>
        <begin position="1139"/>
        <end position="1154"/>
    </location>
</feature>
<feature type="compositionally biased region" description="Basic and acidic residues" evidence="1">
    <location>
        <begin position="735"/>
        <end position="754"/>
    </location>
</feature>
<protein>
    <submittedName>
        <fullName evidence="3">PCF11</fullName>
    </submittedName>
</protein>
<dbReference type="Proteomes" id="UP001204833">
    <property type="component" value="Unassembled WGS sequence"/>
</dbReference>
<proteinExistence type="predicted"/>
<feature type="compositionally biased region" description="Polar residues" evidence="1">
    <location>
        <begin position="893"/>
        <end position="902"/>
    </location>
</feature>
<dbReference type="InterPro" id="IPR006569">
    <property type="entry name" value="CID_dom"/>
</dbReference>
<evidence type="ECO:0000313" key="3">
    <source>
        <dbReference type="EMBL" id="KAI5960506.1"/>
    </source>
</evidence>
<feature type="region of interest" description="Disordered" evidence="1">
    <location>
        <begin position="811"/>
        <end position="844"/>
    </location>
</feature>
<dbReference type="Gene3D" id="1.25.40.90">
    <property type="match status" value="1"/>
</dbReference>
<dbReference type="EMBL" id="JAIHNG010000088">
    <property type="protein sequence ID" value="KAI5960506.1"/>
    <property type="molecule type" value="Genomic_DNA"/>
</dbReference>
<feature type="compositionally biased region" description="Basic and acidic residues" evidence="1">
    <location>
        <begin position="761"/>
        <end position="770"/>
    </location>
</feature>
<sequence length="1200" mass="132895">MSNPEEKEPQILEDVPYVTQFEKGLSRLTAKKAVIEHMTRLAELAQSEALTITKMIERKLANSSKDTTVSTFYLIDSIIKSVPTYNALFTPRIYSLFVNAYSNCSTMEHRGKLQAVYGTWTGEIVSFPHEILDQIRGFLERASQVSDMERRKALLTPDGLTYTGRELLRHTLYLDQNLNAFESDIKYLNEREFNLYKHFLRERNRLVIKINDVLEAVQDDLRPKSNGENISPVSVQLPDEFKIRAQSHGQDLHDIKMALDNLHRRQAAFVEDMTTRINTLKEEELKGDKSRQRRSRFEKFMRENEVVISLVPKTEFFQLSSKNFAHVIKGFGKRAVDKDSVRKVTNGEGEGEKIDSISSRGAAKPGKEKVITVKKEGIREPERPALGDDMLGLFGTSSSSLFGDPKPKRSKLTVNESLLFGHNGPANNASERQDDYTQKRRVVKRGISDGKHRSRQVEDVVNVAKDGGVVDIDSDVESVVSCYADEDETSQQDQFRKMTDAVDTTRQPEGAVRIESNGSSSNDLAFNGKESPKPKIVIKKEKEGGFPTSMVSSSLLFPDVNYEKRDSRNGDNSNISKENQMPRDFIGDNVSGKSPHSSLDPNGQTKKSDNPFNNSNGIQTVRQPISAGSEGESQSIENDFDDPESVFRDPSTAPLHDVDENSKQPEPDQKEQNKVAPQEGDEKVEDDDHLENPEIVSQEQTRKSSSQRRDDLENTANGLQEPFKQLSSFAGSRMGPKEEPQPKIEVAEMEHQDYIQESESEDKRSSRNEEPSLPISEPNDHPFPLESRLLEQESPNRNLTTIDLLSNAHKSRHMEAAQNKQEIMPSTDENIQDSDVGMTDVEAPKPIPLSGVKLVQQNASFDSNIPLAEVRAPTPTPIPPAPTDQLREEYAEQDSSFNSNTPFAKLRRPTPPALRSAPATDTQEPNSDLGPEIESSDFDVSQVGFRPPTPPNASHAHAKLVTSLVKTSAESHVSNPLKRSRPTSGDEEGLPKRSKTSGSQSLVDPDLNMRPTEAASVTAAAAAAPVATSTPPPEPQTPPSHIPPSHSPKSHTEQPKFPPPPPPPSLRSPQQPLSFSENGETPPTPQGIDNVASEVKVEASAPYPGKPALARKLSLSEFKLKRQKSDIHAAPVTIKPASVNGSEPKTTALSDDSTPQPQQPQPSQGVGNISSTPGLKSILRTPVERESKSKKRVRWDPALL</sequence>
<gene>
    <name evidence="3" type="ORF">KGF57_001902</name>
</gene>
<reference evidence="3 4" key="1">
    <citation type="journal article" date="2022" name="DNA Res.">
        <title>Genome analysis of five recently described species of the CUG-Ser clade uncovers Candida theae as a new hybrid lineage with pathogenic potential in the Candida parapsilosis species complex.</title>
        <authorList>
            <person name="Mixao V."/>
            <person name="Del Olmo V."/>
            <person name="Hegedusova E."/>
            <person name="Saus E."/>
            <person name="Pryszcz L."/>
            <person name="Cillingova A."/>
            <person name="Nosek J."/>
            <person name="Gabaldon T."/>
        </authorList>
    </citation>
    <scope>NUCLEOTIDE SEQUENCE [LARGE SCALE GENOMIC DNA]</scope>
    <source>
        <strain evidence="3 4">CBS 12239</strain>
    </source>
</reference>